<evidence type="ECO:0000256" key="2">
    <source>
        <dbReference type="ARBA" id="ARBA00012438"/>
    </source>
</evidence>
<feature type="domain" description="PAS" evidence="4">
    <location>
        <begin position="40"/>
        <end position="70"/>
    </location>
</feature>
<name>A0ABU3SXD9_9ALTE</name>
<dbReference type="EC" id="2.7.13.3" evidence="2"/>
<accession>A0ABU3SXD9</accession>
<dbReference type="PROSITE" id="PS50109">
    <property type="entry name" value="HIS_KIN"/>
    <property type="match status" value="1"/>
</dbReference>
<evidence type="ECO:0000259" key="4">
    <source>
        <dbReference type="PROSITE" id="PS50112"/>
    </source>
</evidence>
<dbReference type="PANTHER" id="PTHR24422">
    <property type="entry name" value="CHEMOTAXIS PROTEIN METHYLTRANSFERASE"/>
    <property type="match status" value="1"/>
</dbReference>
<dbReference type="InterPro" id="IPR005467">
    <property type="entry name" value="His_kinase_dom"/>
</dbReference>
<comment type="caution">
    <text evidence="6">The sequence shown here is derived from an EMBL/GenBank/DDBJ whole genome shotgun (WGS) entry which is preliminary data.</text>
</comment>
<dbReference type="Pfam" id="PF08447">
    <property type="entry name" value="PAS_3"/>
    <property type="match status" value="1"/>
</dbReference>
<dbReference type="InterPro" id="IPR001610">
    <property type="entry name" value="PAC"/>
</dbReference>
<dbReference type="SUPFAM" id="SSF55785">
    <property type="entry name" value="PYP-like sensor domain (PAS domain)"/>
    <property type="match status" value="2"/>
</dbReference>
<gene>
    <name evidence="6" type="ORF">RS130_12740</name>
</gene>
<dbReference type="Pfam" id="PF00512">
    <property type="entry name" value="HisKA"/>
    <property type="match status" value="1"/>
</dbReference>
<dbReference type="EMBL" id="JAWDIO010000002">
    <property type="protein sequence ID" value="MDU0354668.1"/>
    <property type="molecule type" value="Genomic_DNA"/>
</dbReference>
<dbReference type="InterPro" id="IPR013655">
    <property type="entry name" value="PAS_fold_3"/>
</dbReference>
<dbReference type="CDD" id="cd00082">
    <property type="entry name" value="HisKA"/>
    <property type="match status" value="1"/>
</dbReference>
<evidence type="ECO:0000256" key="1">
    <source>
        <dbReference type="ARBA" id="ARBA00000085"/>
    </source>
</evidence>
<proteinExistence type="predicted"/>
<reference evidence="6 7" key="1">
    <citation type="submission" date="2023-10" db="EMBL/GenBank/DDBJ databases">
        <title>Glaciecola aquimarina strain GGW-M5 nov., isolated from a coastal seawater.</title>
        <authorList>
            <person name="Bayburt H."/>
            <person name="Kim J.M."/>
            <person name="Choi B.J."/>
            <person name="Jeon C.O."/>
        </authorList>
    </citation>
    <scope>NUCLEOTIDE SEQUENCE [LARGE SCALE GENOMIC DNA]</scope>
    <source>
        <strain evidence="6 7">KCTC 32108</strain>
    </source>
</reference>
<dbReference type="NCBIfam" id="TIGR00229">
    <property type="entry name" value="sensory_box"/>
    <property type="match status" value="2"/>
</dbReference>
<feature type="domain" description="PAS" evidence="4">
    <location>
        <begin position="162"/>
        <end position="192"/>
    </location>
</feature>
<dbReference type="Pfam" id="PF13426">
    <property type="entry name" value="PAS_9"/>
    <property type="match status" value="1"/>
</dbReference>
<evidence type="ECO:0000259" key="3">
    <source>
        <dbReference type="PROSITE" id="PS50109"/>
    </source>
</evidence>
<feature type="domain" description="Histidine kinase" evidence="3">
    <location>
        <begin position="291"/>
        <end position="380"/>
    </location>
</feature>
<dbReference type="Gene3D" id="1.10.287.130">
    <property type="match status" value="1"/>
</dbReference>
<feature type="domain" description="PAC" evidence="5">
    <location>
        <begin position="99"/>
        <end position="151"/>
    </location>
</feature>
<dbReference type="SMART" id="SM00091">
    <property type="entry name" value="PAS"/>
    <property type="match status" value="2"/>
</dbReference>
<dbReference type="SMART" id="SM00388">
    <property type="entry name" value="HisKA"/>
    <property type="match status" value="1"/>
</dbReference>
<evidence type="ECO:0000259" key="5">
    <source>
        <dbReference type="PROSITE" id="PS50113"/>
    </source>
</evidence>
<dbReference type="CDD" id="cd00130">
    <property type="entry name" value="PAS"/>
    <property type="match status" value="2"/>
</dbReference>
<dbReference type="PROSITE" id="PS50112">
    <property type="entry name" value="PAS"/>
    <property type="match status" value="2"/>
</dbReference>
<dbReference type="SMART" id="SM00086">
    <property type="entry name" value="PAC"/>
    <property type="match status" value="2"/>
</dbReference>
<evidence type="ECO:0000313" key="6">
    <source>
        <dbReference type="EMBL" id="MDU0354668.1"/>
    </source>
</evidence>
<dbReference type="InterPro" id="IPR050903">
    <property type="entry name" value="Bact_Chemotaxis_MeTrfase"/>
</dbReference>
<dbReference type="PANTHER" id="PTHR24422:SF10">
    <property type="entry name" value="CHEMOTAXIS PROTEIN METHYLTRANSFERASE 2"/>
    <property type="match status" value="1"/>
</dbReference>
<dbReference type="InterPro" id="IPR000700">
    <property type="entry name" value="PAS-assoc_C"/>
</dbReference>
<organism evidence="6 7">
    <name type="scientific">Paraglaciecola aquimarina</name>
    <dbReference type="NCBI Taxonomy" id="1235557"/>
    <lineage>
        <taxon>Bacteria</taxon>
        <taxon>Pseudomonadati</taxon>
        <taxon>Pseudomonadota</taxon>
        <taxon>Gammaproteobacteria</taxon>
        <taxon>Alteromonadales</taxon>
        <taxon>Alteromonadaceae</taxon>
        <taxon>Paraglaciecola</taxon>
    </lineage>
</organism>
<dbReference type="InterPro" id="IPR035965">
    <property type="entry name" value="PAS-like_dom_sf"/>
</dbReference>
<sequence>MKPQIDKHMSLADSDTQAALLDKICQLENNQRAIDRVQAIIEFDLNGYILRANQNFLTIFGYTEQEIVGQHHSIFVDAKFAQSEEYKTFWQTLRNGSNHSGEFSRLDKNNKEVWLQASYNPVLDNSGKVLRFIKYATDITLQKTYSADLQSIVCGLHKALTVVEFDLQGNIVDANQNFLTLMGYCAEELIGQHHAILCDKEETKSKKYIAHWDKLRRGVFQSGEFVRKNKSGQNVHIYATYNPILGPTGKPVRIMKFVNDLSERQAMEMALRQAKDNAEIAAKSKNDFLANMSHEIRTPMNAIIGYTELLLEDETILDAHRQHLSTVHYSAFSLLRLLNDILDTAKLEHGNVALENEIFSLRKLCADVQKTLQLSASQKI</sequence>
<dbReference type="InterPro" id="IPR000014">
    <property type="entry name" value="PAS"/>
</dbReference>
<dbReference type="SUPFAM" id="SSF47384">
    <property type="entry name" value="Homodimeric domain of signal transducing histidine kinase"/>
    <property type="match status" value="1"/>
</dbReference>
<dbReference type="InterPro" id="IPR036097">
    <property type="entry name" value="HisK_dim/P_sf"/>
</dbReference>
<comment type="catalytic activity">
    <reaction evidence="1">
        <text>ATP + protein L-histidine = ADP + protein N-phospho-L-histidine.</text>
        <dbReference type="EC" id="2.7.13.3"/>
    </reaction>
</comment>
<dbReference type="Gene3D" id="3.30.450.20">
    <property type="entry name" value="PAS domain"/>
    <property type="match status" value="2"/>
</dbReference>
<feature type="domain" description="PAC" evidence="5">
    <location>
        <begin position="221"/>
        <end position="273"/>
    </location>
</feature>
<evidence type="ECO:0000313" key="7">
    <source>
        <dbReference type="Proteomes" id="UP001247805"/>
    </source>
</evidence>
<protein>
    <recommendedName>
        <fullName evidence="2">histidine kinase</fullName>
        <ecNumber evidence="2">2.7.13.3</ecNumber>
    </recommendedName>
</protein>
<dbReference type="Proteomes" id="UP001247805">
    <property type="component" value="Unassembled WGS sequence"/>
</dbReference>
<dbReference type="PROSITE" id="PS50113">
    <property type="entry name" value="PAC"/>
    <property type="match status" value="2"/>
</dbReference>
<keyword evidence="7" id="KW-1185">Reference proteome</keyword>
<dbReference type="InterPro" id="IPR003661">
    <property type="entry name" value="HisK_dim/P_dom"/>
</dbReference>
<dbReference type="RefSeq" id="WP_316026253.1">
    <property type="nucleotide sequence ID" value="NZ_JAWDIO010000002.1"/>
</dbReference>